<feature type="region of interest" description="Disordered" evidence="1">
    <location>
        <begin position="56"/>
        <end position="80"/>
    </location>
</feature>
<proteinExistence type="predicted"/>
<keyword evidence="3" id="KW-1185">Reference proteome</keyword>
<protein>
    <submittedName>
        <fullName evidence="2">Uncharacterized protein</fullName>
    </submittedName>
</protein>
<comment type="caution">
    <text evidence="2">The sequence shown here is derived from an EMBL/GenBank/DDBJ whole genome shotgun (WGS) entry which is preliminary data.</text>
</comment>
<evidence type="ECO:0000313" key="2">
    <source>
        <dbReference type="EMBL" id="KAJ8936473.1"/>
    </source>
</evidence>
<reference evidence="2" key="1">
    <citation type="journal article" date="2023" name="Insect Mol. Biol.">
        <title>Genome sequencing provides insights into the evolution of gene families encoding plant cell wall-degrading enzymes in longhorned beetles.</title>
        <authorList>
            <person name="Shin N.R."/>
            <person name="Okamura Y."/>
            <person name="Kirsch R."/>
            <person name="Pauchet Y."/>
        </authorList>
    </citation>
    <scope>NUCLEOTIDE SEQUENCE</scope>
    <source>
        <strain evidence="2">RBIC_L_NR</strain>
    </source>
</reference>
<dbReference type="Proteomes" id="UP001162156">
    <property type="component" value="Unassembled WGS sequence"/>
</dbReference>
<evidence type="ECO:0000313" key="3">
    <source>
        <dbReference type="Proteomes" id="UP001162156"/>
    </source>
</evidence>
<name>A0AAV8XD47_9CUCU</name>
<dbReference type="EMBL" id="JANEYF010003410">
    <property type="protein sequence ID" value="KAJ8936473.1"/>
    <property type="molecule type" value="Genomic_DNA"/>
</dbReference>
<sequence>MYKKILSHLIWNNETQEYQMRGVAYTGNNMRKRQTANIETFTPVKFEMKQVYHKYPEKKREKPREKRSMLKSFSAVPKSR</sequence>
<evidence type="ECO:0000256" key="1">
    <source>
        <dbReference type="SAM" id="MobiDB-lite"/>
    </source>
</evidence>
<dbReference type="AlphaFoldDB" id="A0AAV8XD47"/>
<organism evidence="2 3">
    <name type="scientific">Rhamnusium bicolor</name>
    <dbReference type="NCBI Taxonomy" id="1586634"/>
    <lineage>
        <taxon>Eukaryota</taxon>
        <taxon>Metazoa</taxon>
        <taxon>Ecdysozoa</taxon>
        <taxon>Arthropoda</taxon>
        <taxon>Hexapoda</taxon>
        <taxon>Insecta</taxon>
        <taxon>Pterygota</taxon>
        <taxon>Neoptera</taxon>
        <taxon>Endopterygota</taxon>
        <taxon>Coleoptera</taxon>
        <taxon>Polyphaga</taxon>
        <taxon>Cucujiformia</taxon>
        <taxon>Chrysomeloidea</taxon>
        <taxon>Cerambycidae</taxon>
        <taxon>Lepturinae</taxon>
        <taxon>Rhagiini</taxon>
        <taxon>Rhamnusium</taxon>
    </lineage>
</organism>
<gene>
    <name evidence="2" type="ORF">NQ314_012336</name>
</gene>
<accession>A0AAV8XD47</accession>
<feature type="compositionally biased region" description="Basic and acidic residues" evidence="1">
    <location>
        <begin position="56"/>
        <end position="68"/>
    </location>
</feature>